<dbReference type="InterPro" id="IPR003719">
    <property type="entry name" value="Phenazine_PhzF-like"/>
</dbReference>
<dbReference type="NCBIfam" id="TIGR00654">
    <property type="entry name" value="PhzF_family"/>
    <property type="match status" value="1"/>
</dbReference>
<dbReference type="PIRSF" id="PIRSF016184">
    <property type="entry name" value="PhzC_PhzF"/>
    <property type="match status" value="1"/>
</dbReference>
<sequence>MRTRPYSEVDVFSEEPYRGNALAVVHDAGGLGDEEMQRFAAWTNLSETTFLLPPSSPEADYRVRIFTGSEELPFAGHPTLGSARAWLDAGGSPRANGTVMQECAAGLVPVRVEGESLAFEAPPITRYGPVDEPLLRRLAEVLGIRRVEILDASWLVNGPQWIGVRLASAREVLDLQPDPTKAGDLEIGVVGPYDAAGDAAYEVRAFVGGDPVWEDPVTGSLNAGLGQWLTDTAMATPPYTVSQGTVLGRRGRVRISRRDGKIWVGGTVTSCIEGTVRL</sequence>
<dbReference type="GO" id="GO:0005737">
    <property type="term" value="C:cytoplasm"/>
    <property type="evidence" value="ECO:0007669"/>
    <property type="project" value="TreeGrafter"/>
</dbReference>
<dbReference type="PANTHER" id="PTHR13774:SF32">
    <property type="entry name" value="ANTISENSE-ENHANCING SEQUENCE 1"/>
    <property type="match status" value="1"/>
</dbReference>
<dbReference type="AlphaFoldDB" id="A0A5N6MEP9"/>
<proteinExistence type="predicted"/>
<organism evidence="2 3">
    <name type="scientific">Arthrobacter yangruifuii</name>
    <dbReference type="NCBI Taxonomy" id="2606616"/>
    <lineage>
        <taxon>Bacteria</taxon>
        <taxon>Bacillati</taxon>
        <taxon>Actinomycetota</taxon>
        <taxon>Actinomycetes</taxon>
        <taxon>Micrococcales</taxon>
        <taxon>Micrococcaceae</taxon>
        <taxon>Arthrobacter</taxon>
    </lineage>
</organism>
<keyword evidence="2" id="KW-0413">Isomerase</keyword>
<dbReference type="PANTHER" id="PTHR13774">
    <property type="entry name" value="PHENAZINE BIOSYNTHESIS PROTEIN"/>
    <property type="match status" value="1"/>
</dbReference>
<gene>
    <name evidence="2" type="ORF">GD627_14840</name>
</gene>
<feature type="active site" evidence="1">
    <location>
        <position position="47"/>
    </location>
</feature>
<dbReference type="Proteomes" id="UP000326852">
    <property type="component" value="Unassembled WGS sequence"/>
</dbReference>
<dbReference type="Gene3D" id="3.10.310.10">
    <property type="entry name" value="Diaminopimelate Epimerase, Chain A, domain 1"/>
    <property type="match status" value="2"/>
</dbReference>
<dbReference type="SUPFAM" id="SSF54506">
    <property type="entry name" value="Diaminopimelate epimerase-like"/>
    <property type="match status" value="1"/>
</dbReference>
<evidence type="ECO:0000313" key="2">
    <source>
        <dbReference type="EMBL" id="KAD3455986.1"/>
    </source>
</evidence>
<evidence type="ECO:0000313" key="3">
    <source>
        <dbReference type="Proteomes" id="UP000326852"/>
    </source>
</evidence>
<dbReference type="RefSeq" id="WP_152273184.1">
    <property type="nucleotide sequence ID" value="NZ_VTFX01000006.1"/>
</dbReference>
<keyword evidence="3" id="KW-1185">Reference proteome</keyword>
<dbReference type="GO" id="GO:0016853">
    <property type="term" value="F:isomerase activity"/>
    <property type="evidence" value="ECO:0007669"/>
    <property type="project" value="UniProtKB-KW"/>
</dbReference>
<dbReference type="EMBL" id="VTFX01000006">
    <property type="protein sequence ID" value="KAD3455986.1"/>
    <property type="molecule type" value="Genomic_DNA"/>
</dbReference>
<accession>A0A5N6MEP9</accession>
<reference evidence="2 3" key="1">
    <citation type="submission" date="2019-08" db="EMBL/GenBank/DDBJ databases">
        <title>Arthrobacter sp. nov., isolated from plateau pika and Tibetan wild ass.</title>
        <authorList>
            <person name="Ge Y."/>
        </authorList>
    </citation>
    <scope>NUCLEOTIDE SEQUENCE [LARGE SCALE GENOMIC DNA]</scope>
    <source>
        <strain evidence="2 3">785</strain>
    </source>
</reference>
<comment type="caution">
    <text evidence="2">The sequence shown here is derived from an EMBL/GenBank/DDBJ whole genome shotgun (WGS) entry which is preliminary data.</text>
</comment>
<name>A0A5N6MEP9_9MICC</name>
<protein>
    <submittedName>
        <fullName evidence="2">PhzF family phenazine biosynthesis isomerase</fullName>
    </submittedName>
</protein>
<evidence type="ECO:0000256" key="1">
    <source>
        <dbReference type="PIRSR" id="PIRSR016184-1"/>
    </source>
</evidence>
<dbReference type="Pfam" id="PF02567">
    <property type="entry name" value="PhzC-PhzF"/>
    <property type="match status" value="1"/>
</dbReference>